<proteinExistence type="inferred from homology"/>
<dbReference type="GO" id="GO:0006405">
    <property type="term" value="P:RNA export from nucleus"/>
    <property type="evidence" value="ECO:0007669"/>
    <property type="project" value="TreeGrafter"/>
</dbReference>
<keyword evidence="4" id="KW-0509">mRNA transport</keyword>
<feature type="region of interest" description="Disordered" evidence="9">
    <location>
        <begin position="799"/>
        <end position="849"/>
    </location>
</feature>
<evidence type="ECO:0000313" key="12">
    <source>
        <dbReference type="Proteomes" id="UP000076722"/>
    </source>
</evidence>
<organism evidence="11 12">
    <name type="scientific">Sistotremastrum niveocremeum HHB9708</name>
    <dbReference type="NCBI Taxonomy" id="1314777"/>
    <lineage>
        <taxon>Eukaryota</taxon>
        <taxon>Fungi</taxon>
        <taxon>Dikarya</taxon>
        <taxon>Basidiomycota</taxon>
        <taxon>Agaricomycotina</taxon>
        <taxon>Agaricomycetes</taxon>
        <taxon>Sistotremastrales</taxon>
        <taxon>Sistotremastraceae</taxon>
        <taxon>Sertulicium</taxon>
        <taxon>Sertulicium niveocremeum</taxon>
    </lineage>
</organism>
<protein>
    <recommendedName>
        <fullName evidence="10">Peptidase S59 domain-containing protein</fullName>
    </recommendedName>
</protein>
<dbReference type="EMBL" id="KV419413">
    <property type="protein sequence ID" value="KZS91868.1"/>
    <property type="molecule type" value="Genomic_DNA"/>
</dbReference>
<keyword evidence="5" id="KW-0653">Protein transport</keyword>
<keyword evidence="7" id="KW-0906">Nuclear pore complex</keyword>
<evidence type="ECO:0000256" key="2">
    <source>
        <dbReference type="ARBA" id="ARBA00008926"/>
    </source>
</evidence>
<feature type="compositionally biased region" description="Low complexity" evidence="9">
    <location>
        <begin position="527"/>
        <end position="551"/>
    </location>
</feature>
<dbReference type="InterPro" id="IPR025574">
    <property type="entry name" value="Nucleoporin_FG_rpt"/>
</dbReference>
<dbReference type="PANTHER" id="PTHR23198">
    <property type="entry name" value="NUCLEOPORIN"/>
    <property type="match status" value="1"/>
</dbReference>
<sequence length="992" mass="101297">MFGSNSAWGQNNQQNQQQPTNAFGQPATTFGGTGFGAQPATQQQPTNSIFGASAAPSQPSTSTGFGIFGNQAQTSTTTPSTGFGGFGAPAATTSTGFGGFGNTATQPTAFGSTPAANTTGGSVFGANTGNTGFGAFGSKPAGSVFGAVAAAPTGGLAPNNGTASPPWSQTSERDEAGGVMTHFQSISRMPAYKDYSFEELRFADYSQGRKTASGFGSGTNVFGASTSTGSVFGSTQPAQPTAFGAAAPATNTNPFGGFGQQQQQQPATTTPAFGAFGQPAQPQQPAATGFGAFGQTNTQTTGTNLFGQPAQQQQQPAATGFGAFGQQNNQPKPAFGGFGTTTAPATTTGFGGFGQPANTTTTTGTNLFGQPQQQQQQQQQQPQQTGFGAFGNNNNQQQQKPAGGIFGTFGQPAQPAQQTPAPAFGTGNSIFGQPAQNQQQPQQQQPAQQGTNLFGQPAQPAQQTNIFGQPAAPANNLFGQPQQQQQQPQQQPAQPAQQSSIFGGGGGIFGNKPAAPATNNLFGGFGQTAQQPNQQQQQQQQAPAFGGAQPTNLFGQTNTNTQPANNLFGAPSGGSNLFGAPKPATNLFGSTLGGQNTNTQNTGSNFFGSNPGLGQTNAQQPNLTASVDQPISSNLPIHQLLASTGPKAIPLDLPKRSSNYFADYPTRSVTPRIGLNYSPSASKLRGFSNTSTGGGFSGSASGSFKGINPFTIPAPIGGGLADSKSLIGPEAFLSGSVGSSTSLSGLGGGAGVGVRPSPKKLVLTKKVTAADVMGRDAHGPEGVRFDPALSVAAREKANANINSHRSPLSNSSGPPPPAAAPAPPSSSSTTKPAPLSSSTGASGSTPLKEGEYYSNPSIAALSKLDHSALSHLENFTVGRVGYGSIKFLQPVDLTTIPSLTSLLSGTIKFSEREAIVYPEDSSKPPLGEGLNVRAEVKLERVWARDKGSKEAVKDEGSVLHKRLIKKLKSYEGTSFVGFEMETGTWTFEVEGF</sequence>
<feature type="compositionally biased region" description="Low complexity" evidence="9">
    <location>
        <begin position="10"/>
        <end position="63"/>
    </location>
</feature>
<dbReference type="GO" id="GO:0044614">
    <property type="term" value="C:nuclear pore cytoplasmic filaments"/>
    <property type="evidence" value="ECO:0007669"/>
    <property type="project" value="TreeGrafter"/>
</dbReference>
<evidence type="ECO:0000256" key="6">
    <source>
        <dbReference type="ARBA" id="ARBA00023010"/>
    </source>
</evidence>
<evidence type="ECO:0000256" key="3">
    <source>
        <dbReference type="ARBA" id="ARBA00022448"/>
    </source>
</evidence>
<dbReference type="GO" id="GO:0017056">
    <property type="term" value="F:structural constituent of nuclear pore"/>
    <property type="evidence" value="ECO:0007669"/>
    <property type="project" value="InterPro"/>
</dbReference>
<reference evidence="11 12" key="1">
    <citation type="journal article" date="2016" name="Mol. Biol. Evol.">
        <title>Comparative Genomics of Early-Diverging Mushroom-Forming Fungi Provides Insights into the Origins of Lignocellulose Decay Capabilities.</title>
        <authorList>
            <person name="Nagy L.G."/>
            <person name="Riley R."/>
            <person name="Tritt A."/>
            <person name="Adam C."/>
            <person name="Daum C."/>
            <person name="Floudas D."/>
            <person name="Sun H."/>
            <person name="Yadav J.S."/>
            <person name="Pangilinan J."/>
            <person name="Larsson K.H."/>
            <person name="Matsuura K."/>
            <person name="Barry K."/>
            <person name="Labutti K."/>
            <person name="Kuo R."/>
            <person name="Ohm R.A."/>
            <person name="Bhattacharya S.S."/>
            <person name="Shirouzu T."/>
            <person name="Yoshinaga Y."/>
            <person name="Martin F.M."/>
            <person name="Grigoriev I.V."/>
            <person name="Hibbett D.S."/>
        </authorList>
    </citation>
    <scope>NUCLEOTIDE SEQUENCE [LARGE SCALE GENOMIC DNA]</scope>
    <source>
        <strain evidence="11 12">HHB9708</strain>
    </source>
</reference>
<dbReference type="GO" id="GO:0008139">
    <property type="term" value="F:nuclear localization sequence binding"/>
    <property type="evidence" value="ECO:0007669"/>
    <property type="project" value="TreeGrafter"/>
</dbReference>
<feature type="compositionally biased region" description="Polar residues" evidence="9">
    <location>
        <begin position="552"/>
        <end position="565"/>
    </location>
</feature>
<feature type="compositionally biased region" description="Low complexity" evidence="9">
    <location>
        <begin position="359"/>
        <end position="384"/>
    </location>
</feature>
<keyword evidence="8" id="KW-0539">Nucleus</keyword>
<evidence type="ECO:0000256" key="7">
    <source>
        <dbReference type="ARBA" id="ARBA00023132"/>
    </source>
</evidence>
<keyword evidence="6" id="KW-0811">Translocation</keyword>
<evidence type="ECO:0000259" key="10">
    <source>
        <dbReference type="PROSITE" id="PS51434"/>
    </source>
</evidence>
<dbReference type="Pfam" id="PF04096">
    <property type="entry name" value="Nucleoporin2"/>
    <property type="match status" value="1"/>
</dbReference>
<dbReference type="GO" id="GO:0006606">
    <property type="term" value="P:protein import into nucleus"/>
    <property type="evidence" value="ECO:0007669"/>
    <property type="project" value="TreeGrafter"/>
</dbReference>
<comment type="similarity">
    <text evidence="2">Belongs to the nucleoporin GLFG family.</text>
</comment>
<dbReference type="Gene3D" id="3.30.1610.10">
    <property type="entry name" value="Peptidase S59, nucleoporin"/>
    <property type="match status" value="1"/>
</dbReference>
<dbReference type="AlphaFoldDB" id="A0A164SWI6"/>
<dbReference type="GO" id="GO:0034398">
    <property type="term" value="P:telomere tethering at nuclear periphery"/>
    <property type="evidence" value="ECO:0007669"/>
    <property type="project" value="TreeGrafter"/>
</dbReference>
<dbReference type="GO" id="GO:0051028">
    <property type="term" value="P:mRNA transport"/>
    <property type="evidence" value="ECO:0007669"/>
    <property type="project" value="UniProtKB-KW"/>
</dbReference>
<dbReference type="PROSITE" id="PS51434">
    <property type="entry name" value="NUP_C"/>
    <property type="match status" value="1"/>
</dbReference>
<dbReference type="STRING" id="1314777.A0A164SWI6"/>
<keyword evidence="3" id="KW-0813">Transport</keyword>
<evidence type="ECO:0000256" key="8">
    <source>
        <dbReference type="ARBA" id="ARBA00023242"/>
    </source>
</evidence>
<gene>
    <name evidence="11" type="ORF">SISNIDRAFT_429815</name>
</gene>
<evidence type="ECO:0000256" key="5">
    <source>
        <dbReference type="ARBA" id="ARBA00022927"/>
    </source>
</evidence>
<dbReference type="GO" id="GO:0003723">
    <property type="term" value="F:RNA binding"/>
    <property type="evidence" value="ECO:0007669"/>
    <property type="project" value="TreeGrafter"/>
</dbReference>
<dbReference type="InterPro" id="IPR007230">
    <property type="entry name" value="Nup98_auto-Pept-S59_dom"/>
</dbReference>
<feature type="compositionally biased region" description="Low complexity" evidence="9">
    <location>
        <begin position="408"/>
        <end position="426"/>
    </location>
</feature>
<dbReference type="Gene3D" id="1.10.10.2360">
    <property type="match status" value="1"/>
</dbReference>
<dbReference type="InterPro" id="IPR036903">
    <property type="entry name" value="Nup98_auto-Pept-S59_dom_sf"/>
</dbReference>
<dbReference type="PANTHER" id="PTHR23198:SF6">
    <property type="entry name" value="NUCLEAR PORE COMPLEX PROTEIN NUP98-NUP96"/>
    <property type="match status" value="1"/>
</dbReference>
<feature type="domain" description="Peptidase S59" evidence="10">
    <location>
        <begin position="849"/>
        <end position="992"/>
    </location>
</feature>
<feature type="region of interest" description="Disordered" evidence="9">
    <location>
        <begin position="308"/>
        <end position="567"/>
    </location>
</feature>
<dbReference type="Proteomes" id="UP000076722">
    <property type="component" value="Unassembled WGS sequence"/>
</dbReference>
<feature type="compositionally biased region" description="Low complexity" evidence="9">
    <location>
        <begin position="308"/>
        <end position="327"/>
    </location>
</feature>
<dbReference type="GO" id="GO:0000973">
    <property type="term" value="P:post-transcriptional tethering of RNA polymerase II gene DNA at nuclear periphery"/>
    <property type="evidence" value="ECO:0007669"/>
    <property type="project" value="TreeGrafter"/>
</dbReference>
<feature type="compositionally biased region" description="Polar residues" evidence="9">
    <location>
        <begin position="450"/>
        <end position="467"/>
    </location>
</feature>
<dbReference type="InterPro" id="IPR037665">
    <property type="entry name" value="Nucleoporin_S59-like"/>
</dbReference>
<dbReference type="Pfam" id="PF13634">
    <property type="entry name" value="Nucleoporin_FG"/>
    <property type="match status" value="5"/>
</dbReference>
<dbReference type="OrthoDB" id="3797628at2759"/>
<feature type="region of interest" description="Disordered" evidence="9">
    <location>
        <begin position="1"/>
        <end position="89"/>
    </location>
</feature>
<evidence type="ECO:0000256" key="4">
    <source>
        <dbReference type="ARBA" id="ARBA00022816"/>
    </source>
</evidence>
<comment type="subcellular location">
    <subcellularLocation>
        <location evidence="1">Nucleus</location>
        <location evidence="1">Nuclear pore complex</location>
    </subcellularLocation>
</comment>
<evidence type="ECO:0000256" key="9">
    <source>
        <dbReference type="SAM" id="MobiDB-lite"/>
    </source>
</evidence>
<name>A0A164SWI6_9AGAM</name>
<evidence type="ECO:0000256" key="1">
    <source>
        <dbReference type="ARBA" id="ARBA00004567"/>
    </source>
</evidence>
<feature type="compositionally biased region" description="Pro residues" evidence="9">
    <location>
        <begin position="813"/>
        <end position="824"/>
    </location>
</feature>
<dbReference type="SUPFAM" id="SSF82215">
    <property type="entry name" value="C-terminal autoproteolytic domain of nucleoporin nup98"/>
    <property type="match status" value="1"/>
</dbReference>
<feature type="compositionally biased region" description="Low complexity" evidence="9">
    <location>
        <begin position="480"/>
        <end position="501"/>
    </location>
</feature>
<evidence type="ECO:0000313" key="11">
    <source>
        <dbReference type="EMBL" id="KZS91868.1"/>
    </source>
</evidence>
<feature type="compositionally biased region" description="Low complexity" evidence="9">
    <location>
        <begin position="825"/>
        <end position="838"/>
    </location>
</feature>
<feature type="compositionally biased region" description="Low complexity" evidence="9">
    <location>
        <begin position="433"/>
        <end position="449"/>
    </location>
</feature>
<keyword evidence="12" id="KW-1185">Reference proteome</keyword>
<accession>A0A164SWI6</accession>
<dbReference type="FunFam" id="1.10.10.2360:FF:000001">
    <property type="entry name" value="Nuclear pore complex protein Nup98-Nup96"/>
    <property type="match status" value="1"/>
</dbReference>